<dbReference type="VEuPathDB" id="FungiDB:BD410DRAFT_876003"/>
<dbReference type="InterPro" id="IPR008265">
    <property type="entry name" value="Lipase_GDSL_AS"/>
</dbReference>
<accession>A0A4Y7QIY3</accession>
<dbReference type="InterPro" id="IPR013830">
    <property type="entry name" value="SGNH_hydro"/>
</dbReference>
<protein>
    <submittedName>
        <fullName evidence="2">SGNH hydrolase</fullName>
    </submittedName>
</protein>
<dbReference type="OrthoDB" id="671439at2759"/>
<dbReference type="GO" id="GO:0006629">
    <property type="term" value="P:lipid metabolic process"/>
    <property type="evidence" value="ECO:0007669"/>
    <property type="project" value="InterPro"/>
</dbReference>
<dbReference type="EMBL" id="ML170159">
    <property type="protein sequence ID" value="TDL27607.1"/>
    <property type="molecule type" value="Genomic_DNA"/>
</dbReference>
<dbReference type="Pfam" id="PF13472">
    <property type="entry name" value="Lipase_GDSL_2"/>
    <property type="match status" value="1"/>
</dbReference>
<keyword evidence="2" id="KW-0378">Hydrolase</keyword>
<evidence type="ECO:0000313" key="2">
    <source>
        <dbReference type="EMBL" id="TDL27607.1"/>
    </source>
</evidence>
<dbReference type="PROSITE" id="PS01098">
    <property type="entry name" value="LIPASE_GDSL_SER"/>
    <property type="match status" value="1"/>
</dbReference>
<organism evidence="2 3">
    <name type="scientific">Rickenella mellea</name>
    <dbReference type="NCBI Taxonomy" id="50990"/>
    <lineage>
        <taxon>Eukaryota</taxon>
        <taxon>Fungi</taxon>
        <taxon>Dikarya</taxon>
        <taxon>Basidiomycota</taxon>
        <taxon>Agaricomycotina</taxon>
        <taxon>Agaricomycetes</taxon>
        <taxon>Hymenochaetales</taxon>
        <taxon>Rickenellaceae</taxon>
        <taxon>Rickenella</taxon>
    </lineage>
</organism>
<dbReference type="Proteomes" id="UP000294933">
    <property type="component" value="Unassembled WGS sequence"/>
</dbReference>
<feature type="domain" description="SGNH hydrolase-type esterase" evidence="1">
    <location>
        <begin position="11"/>
        <end position="209"/>
    </location>
</feature>
<sequence>MAAPVQDAIVVFGDSLTQGGWESYGFTQRLAHDYARKLDVINRGLGGYNTEWALPVLEHILTPATERKNAPIVRILTIWFGANDSCISPSRQHISLERFSANLEQMISMVSNPESKYYSPETHILLLTPPPINTFQRGPELESRNPPRLLDREFDVTAKYAQAVRDVGSKHTLPVVDVYKALWDAVGHEEKALNKYLSDGLHLTADGYTIVYDEIMKTISQKLPKLHYDNLQQVFTPWDEVDVSNVAGSVAKRNIFK</sequence>
<dbReference type="PANTHER" id="PTHR14209:SF19">
    <property type="entry name" value="ISOAMYL ACETATE-HYDROLYZING ESTERASE 1 HOMOLOG"/>
    <property type="match status" value="1"/>
</dbReference>
<dbReference type="CDD" id="cd01838">
    <property type="entry name" value="Isoamyl_acetate_hydrolase_like"/>
    <property type="match status" value="1"/>
</dbReference>
<dbReference type="GO" id="GO:0016298">
    <property type="term" value="F:lipase activity"/>
    <property type="evidence" value="ECO:0007669"/>
    <property type="project" value="InterPro"/>
</dbReference>
<dbReference type="SUPFAM" id="SSF52266">
    <property type="entry name" value="SGNH hydrolase"/>
    <property type="match status" value="1"/>
</dbReference>
<dbReference type="InterPro" id="IPR036514">
    <property type="entry name" value="SGNH_hydro_sf"/>
</dbReference>
<evidence type="ECO:0000313" key="3">
    <source>
        <dbReference type="Proteomes" id="UP000294933"/>
    </source>
</evidence>
<dbReference type="Gene3D" id="3.40.50.1110">
    <property type="entry name" value="SGNH hydrolase"/>
    <property type="match status" value="1"/>
</dbReference>
<keyword evidence="3" id="KW-1185">Reference proteome</keyword>
<evidence type="ECO:0000259" key="1">
    <source>
        <dbReference type="Pfam" id="PF13472"/>
    </source>
</evidence>
<name>A0A4Y7QIY3_9AGAM</name>
<reference evidence="2 3" key="1">
    <citation type="submission" date="2018-06" db="EMBL/GenBank/DDBJ databases">
        <title>A transcriptomic atlas of mushroom development highlights an independent origin of complex multicellularity.</title>
        <authorList>
            <consortium name="DOE Joint Genome Institute"/>
            <person name="Krizsan K."/>
            <person name="Almasi E."/>
            <person name="Merenyi Z."/>
            <person name="Sahu N."/>
            <person name="Viragh M."/>
            <person name="Koszo T."/>
            <person name="Mondo S."/>
            <person name="Kiss B."/>
            <person name="Balint B."/>
            <person name="Kues U."/>
            <person name="Barry K."/>
            <person name="Hegedus J.C."/>
            <person name="Henrissat B."/>
            <person name="Johnson J."/>
            <person name="Lipzen A."/>
            <person name="Ohm R."/>
            <person name="Nagy I."/>
            <person name="Pangilinan J."/>
            <person name="Yan J."/>
            <person name="Xiong Y."/>
            <person name="Grigoriev I.V."/>
            <person name="Hibbett D.S."/>
            <person name="Nagy L.G."/>
        </authorList>
    </citation>
    <scope>NUCLEOTIDE SEQUENCE [LARGE SCALE GENOMIC DNA]</scope>
    <source>
        <strain evidence="2 3">SZMC22713</strain>
    </source>
</reference>
<gene>
    <name evidence="2" type="ORF">BD410DRAFT_876003</name>
</gene>
<dbReference type="STRING" id="50990.A0A4Y7QIY3"/>
<dbReference type="PANTHER" id="PTHR14209">
    <property type="entry name" value="ISOAMYL ACETATE-HYDROLYZING ESTERASE 1"/>
    <property type="match status" value="1"/>
</dbReference>
<proteinExistence type="predicted"/>
<dbReference type="InterPro" id="IPR045136">
    <property type="entry name" value="Iah1-like"/>
</dbReference>
<dbReference type="AlphaFoldDB" id="A0A4Y7QIY3"/>